<dbReference type="GO" id="GO:0016323">
    <property type="term" value="C:basolateral plasma membrane"/>
    <property type="evidence" value="ECO:0007669"/>
    <property type="project" value="UniProtKB-SubCell"/>
</dbReference>
<evidence type="ECO:0000256" key="16">
    <source>
        <dbReference type="ARBA" id="ARBA00036193"/>
    </source>
</evidence>
<evidence type="ECO:0000256" key="5">
    <source>
        <dbReference type="ARBA" id="ARBA00022448"/>
    </source>
</evidence>
<evidence type="ECO:0000256" key="12">
    <source>
        <dbReference type="ARBA" id="ARBA00022989"/>
    </source>
</evidence>
<evidence type="ECO:0000256" key="6">
    <source>
        <dbReference type="ARBA" id="ARBA00022475"/>
    </source>
</evidence>
<keyword evidence="15" id="KW-0325">Glycoprotein</keyword>
<dbReference type="InParanoid" id="A0A7M7N249"/>
<evidence type="ECO:0000256" key="7">
    <source>
        <dbReference type="ARBA" id="ARBA00022490"/>
    </source>
</evidence>
<keyword evidence="13 22" id="KW-0472">Membrane</keyword>
<organism evidence="23 24">
    <name type="scientific">Strongylocentrotus purpuratus</name>
    <name type="common">Purple sea urchin</name>
    <dbReference type="NCBI Taxonomy" id="7668"/>
    <lineage>
        <taxon>Eukaryota</taxon>
        <taxon>Metazoa</taxon>
        <taxon>Echinodermata</taxon>
        <taxon>Eleutherozoa</taxon>
        <taxon>Echinozoa</taxon>
        <taxon>Echinoidea</taxon>
        <taxon>Euechinoidea</taxon>
        <taxon>Echinacea</taxon>
        <taxon>Camarodonta</taxon>
        <taxon>Echinidea</taxon>
        <taxon>Strongylocentrotidae</taxon>
        <taxon>Strongylocentrotus</taxon>
    </lineage>
</organism>
<feature type="transmembrane region" description="Helical" evidence="22">
    <location>
        <begin position="231"/>
        <end position="251"/>
    </location>
</feature>
<evidence type="ECO:0000256" key="22">
    <source>
        <dbReference type="SAM" id="Phobius"/>
    </source>
</evidence>
<dbReference type="Proteomes" id="UP000007110">
    <property type="component" value="Unassembled WGS sequence"/>
</dbReference>
<keyword evidence="6" id="KW-1003">Cell membrane</keyword>
<keyword evidence="7" id="KW-0963">Cytoplasm</keyword>
<dbReference type="Gene3D" id="1.20.1250.20">
    <property type="entry name" value="MFS general substrate transporter like domains"/>
    <property type="match status" value="1"/>
</dbReference>
<dbReference type="KEGG" id="spu:585144"/>
<keyword evidence="10" id="KW-0769">Symport</keyword>
<dbReference type="SUPFAM" id="SSF103473">
    <property type="entry name" value="MFS general substrate transporter"/>
    <property type="match status" value="1"/>
</dbReference>
<evidence type="ECO:0000256" key="20">
    <source>
        <dbReference type="ARBA" id="ARBA00047769"/>
    </source>
</evidence>
<evidence type="ECO:0000256" key="17">
    <source>
        <dbReference type="ARBA" id="ARBA00036250"/>
    </source>
</evidence>
<evidence type="ECO:0000313" key="24">
    <source>
        <dbReference type="Proteomes" id="UP000007110"/>
    </source>
</evidence>
<dbReference type="GO" id="GO:0010008">
    <property type="term" value="C:endosome membrane"/>
    <property type="evidence" value="ECO:0007669"/>
    <property type="project" value="UniProtKB-SubCell"/>
</dbReference>
<comment type="catalytic activity">
    <reaction evidence="16">
        <text>(6S)-5-methyl-5,6,7,8-tetrahydrofolate(in) + H(+)(in) = (6S)-5-methyl-5,6,7,8-tetrahydrofolate(out) + H(+)(out)</text>
        <dbReference type="Rhea" id="RHEA:70167"/>
        <dbReference type="ChEBI" id="CHEBI:15378"/>
        <dbReference type="ChEBI" id="CHEBI:18608"/>
    </reaction>
</comment>
<evidence type="ECO:0000313" key="23">
    <source>
        <dbReference type="EnsemblMetazoa" id="XP_030829542"/>
    </source>
</evidence>
<comment type="subcellular location">
    <subcellularLocation>
        <location evidence="2">Apical cell membrane</location>
        <topology evidence="2">Multi-pass membrane protein</topology>
    </subcellularLocation>
    <subcellularLocation>
        <location evidence="4">Basolateral cell membrane</location>
        <topology evidence="4">Multi-pass membrane protein</topology>
    </subcellularLocation>
    <subcellularLocation>
        <location evidence="3">Cytoplasm</location>
    </subcellularLocation>
    <subcellularLocation>
        <location evidence="1">Endosome membrane</location>
        <topology evidence="1">Multi-pass membrane protein</topology>
    </subcellularLocation>
</comment>
<dbReference type="PANTHER" id="PTHR23507">
    <property type="entry name" value="ZGC:174356"/>
    <property type="match status" value="1"/>
</dbReference>
<keyword evidence="11" id="KW-0290">Folate-binding</keyword>
<proteinExistence type="predicted"/>
<feature type="transmembrane region" description="Helical" evidence="22">
    <location>
        <begin position="446"/>
        <end position="469"/>
    </location>
</feature>
<sequence length="489" mass="52648">MPRARRTSFTSSLDVNSFSTDVYTLEKTGREVARGRWITVEPLLILSNMASAGLLVTRLQYLRARIAHDKFNQTSDYGANESSECDAAIQNSSSIQLQQAIQVELSLYSLILNALSTFPAIFSTILLGSLSDRIGRRIGLVVPIIGLVIQCALYVTIFYAHLPIWVCFVADTLQGLAGGYGLLLSTASAYIADVTSVEQRTWRLVIAEAALVLGSGVIQPINGFIIQYCGIGVAFCTSLGVALPGLLYAVCPLTTPETVEEDTEETLGEYIKDIFRGIYRLLSINVNGRRWKIAFLFIAELFLNTVINGLQIVPTYGLGPPFCWGPSIVGYFTAAVAILPVIGVTVAVKLFGICMDDLWMIFCGTLAMAASCVATGVAPSTPYLFIALVPYSIGCLISPVMKGVLSKLVDEHEQGSVFALAGCMVNISQFVGPVLANALYASTVSFFSPLAFYVLAGLLIFPTILNGIVQSYGTETHLGYTQIPGDDDG</sequence>
<dbReference type="OMA" id="CISYLAD"/>
<evidence type="ECO:0000256" key="9">
    <source>
        <dbReference type="ARBA" id="ARBA00022753"/>
    </source>
</evidence>
<dbReference type="AlphaFoldDB" id="A0A7M7N249"/>
<feature type="transmembrane region" description="Helical" evidence="22">
    <location>
        <begin position="293"/>
        <end position="316"/>
    </location>
</feature>
<comment type="catalytic activity">
    <reaction evidence="21">
        <text>methotrexate(in) + H(+)(in) = methotrexate(out) + H(+)(out)</text>
        <dbReference type="Rhea" id="RHEA:70163"/>
        <dbReference type="ChEBI" id="CHEBI:15378"/>
        <dbReference type="ChEBI" id="CHEBI:50681"/>
    </reaction>
</comment>
<evidence type="ECO:0000256" key="10">
    <source>
        <dbReference type="ARBA" id="ARBA00022847"/>
    </source>
</evidence>
<reference evidence="23" key="2">
    <citation type="submission" date="2021-01" db="UniProtKB">
        <authorList>
            <consortium name="EnsemblMetazoa"/>
        </authorList>
    </citation>
    <scope>IDENTIFICATION</scope>
</reference>
<dbReference type="GeneID" id="585144"/>
<comment type="catalytic activity">
    <reaction evidence="17">
        <text>folate(in) + H(+)(in) = folate(out) + H(+)(out)</text>
        <dbReference type="Rhea" id="RHEA:70159"/>
        <dbReference type="ChEBI" id="CHEBI:15378"/>
        <dbReference type="ChEBI" id="CHEBI:62501"/>
    </reaction>
</comment>
<dbReference type="GO" id="GO:0055085">
    <property type="term" value="P:transmembrane transport"/>
    <property type="evidence" value="ECO:0000318"/>
    <property type="project" value="GO_Central"/>
</dbReference>
<evidence type="ECO:0000256" key="11">
    <source>
        <dbReference type="ARBA" id="ARBA00022954"/>
    </source>
</evidence>
<accession>A0A7M7N249</accession>
<evidence type="ECO:0000256" key="19">
    <source>
        <dbReference type="ARBA" id="ARBA00042514"/>
    </source>
</evidence>
<dbReference type="OrthoDB" id="419734at2759"/>
<evidence type="ECO:0000256" key="14">
    <source>
        <dbReference type="ARBA" id="ARBA00023157"/>
    </source>
</evidence>
<protein>
    <recommendedName>
        <fullName evidence="18">Proton-coupled folate transporter</fullName>
    </recommendedName>
    <alternativeName>
        <fullName evidence="19">Solute carrier family 46 member 1</fullName>
    </alternativeName>
</protein>
<dbReference type="GO" id="GO:0005542">
    <property type="term" value="F:folic acid binding"/>
    <property type="evidence" value="ECO:0007669"/>
    <property type="project" value="UniProtKB-KW"/>
</dbReference>
<dbReference type="GO" id="GO:0015293">
    <property type="term" value="F:symporter activity"/>
    <property type="evidence" value="ECO:0007669"/>
    <property type="project" value="UniProtKB-KW"/>
</dbReference>
<feature type="transmembrane region" description="Helical" evidence="22">
    <location>
        <begin position="383"/>
        <end position="405"/>
    </location>
</feature>
<name>A0A7M7N249_STRPU</name>
<reference evidence="24" key="1">
    <citation type="submission" date="2015-02" db="EMBL/GenBank/DDBJ databases">
        <title>Genome sequencing for Strongylocentrotus purpuratus.</title>
        <authorList>
            <person name="Murali S."/>
            <person name="Liu Y."/>
            <person name="Vee V."/>
            <person name="English A."/>
            <person name="Wang M."/>
            <person name="Skinner E."/>
            <person name="Han Y."/>
            <person name="Muzny D.M."/>
            <person name="Worley K.C."/>
            <person name="Gibbs R.A."/>
        </authorList>
    </citation>
    <scope>NUCLEOTIDE SEQUENCE</scope>
</reference>
<feature type="transmembrane region" description="Helical" evidence="22">
    <location>
        <begin position="204"/>
        <end position="225"/>
    </location>
</feature>
<feature type="transmembrane region" description="Helical" evidence="22">
    <location>
        <begin position="417"/>
        <end position="440"/>
    </location>
</feature>
<feature type="transmembrane region" description="Helical" evidence="22">
    <location>
        <begin position="328"/>
        <end position="351"/>
    </location>
</feature>
<keyword evidence="12 22" id="KW-1133">Transmembrane helix</keyword>
<evidence type="ECO:0000256" key="21">
    <source>
        <dbReference type="ARBA" id="ARBA00047850"/>
    </source>
</evidence>
<feature type="transmembrane region" description="Helical" evidence="22">
    <location>
        <begin position="43"/>
        <end position="61"/>
    </location>
</feature>
<evidence type="ECO:0000256" key="13">
    <source>
        <dbReference type="ARBA" id="ARBA00023136"/>
    </source>
</evidence>
<keyword evidence="14" id="KW-1015">Disulfide bond</keyword>
<evidence type="ECO:0000256" key="2">
    <source>
        <dbReference type="ARBA" id="ARBA00004424"/>
    </source>
</evidence>
<evidence type="ECO:0000256" key="15">
    <source>
        <dbReference type="ARBA" id="ARBA00023180"/>
    </source>
</evidence>
<evidence type="ECO:0000256" key="8">
    <source>
        <dbReference type="ARBA" id="ARBA00022692"/>
    </source>
</evidence>
<evidence type="ECO:0000256" key="4">
    <source>
        <dbReference type="ARBA" id="ARBA00004554"/>
    </source>
</evidence>
<keyword evidence="9" id="KW-0967">Endosome</keyword>
<dbReference type="EnsemblMetazoa" id="XM_030973682">
    <property type="protein sequence ID" value="XP_030829542"/>
    <property type="gene ID" value="LOC585144"/>
</dbReference>
<dbReference type="InterPro" id="IPR011701">
    <property type="entry name" value="MFS"/>
</dbReference>
<dbReference type="GO" id="GO:0022857">
    <property type="term" value="F:transmembrane transporter activity"/>
    <property type="evidence" value="ECO:0000318"/>
    <property type="project" value="GO_Central"/>
</dbReference>
<keyword evidence="8 22" id="KW-0812">Transmembrane</keyword>
<dbReference type="GO" id="GO:0005886">
    <property type="term" value="C:plasma membrane"/>
    <property type="evidence" value="ECO:0000318"/>
    <property type="project" value="GO_Central"/>
</dbReference>
<dbReference type="InterPro" id="IPR036259">
    <property type="entry name" value="MFS_trans_sf"/>
</dbReference>
<evidence type="ECO:0000256" key="1">
    <source>
        <dbReference type="ARBA" id="ARBA00004337"/>
    </source>
</evidence>
<dbReference type="PANTHER" id="PTHR23507:SF2">
    <property type="entry name" value="PROTON-COUPLED FOLATE TRANSPORTER"/>
    <property type="match status" value="1"/>
</dbReference>
<dbReference type="Pfam" id="PF07690">
    <property type="entry name" value="MFS_1"/>
    <property type="match status" value="1"/>
</dbReference>
<feature type="transmembrane region" description="Helical" evidence="22">
    <location>
        <begin position="107"/>
        <end position="128"/>
    </location>
</feature>
<keyword evidence="24" id="KW-1185">Reference proteome</keyword>
<keyword evidence="5" id="KW-0813">Transport</keyword>
<evidence type="ECO:0000256" key="18">
    <source>
        <dbReference type="ARBA" id="ARBA00040650"/>
    </source>
</evidence>
<comment type="catalytic activity">
    <reaction evidence="20">
        <text>pemetrexed(in) + H(+)(in) = pemetrexed(out) + H(+)(out)</text>
        <dbReference type="Rhea" id="RHEA:70171"/>
        <dbReference type="ChEBI" id="CHEBI:15378"/>
        <dbReference type="ChEBI" id="CHEBI:63724"/>
    </reaction>
</comment>
<feature type="transmembrane region" description="Helical" evidence="22">
    <location>
        <begin position="173"/>
        <end position="192"/>
    </location>
</feature>
<dbReference type="GO" id="GO:0016324">
    <property type="term" value="C:apical plasma membrane"/>
    <property type="evidence" value="ECO:0007669"/>
    <property type="project" value="UniProtKB-SubCell"/>
</dbReference>
<feature type="transmembrane region" description="Helical" evidence="22">
    <location>
        <begin position="358"/>
        <end position="377"/>
    </location>
</feature>
<evidence type="ECO:0000256" key="3">
    <source>
        <dbReference type="ARBA" id="ARBA00004496"/>
    </source>
</evidence>
<feature type="transmembrane region" description="Helical" evidence="22">
    <location>
        <begin position="140"/>
        <end position="161"/>
    </location>
</feature>
<dbReference type="RefSeq" id="XP_030829542.1">
    <property type="nucleotide sequence ID" value="XM_030973682.1"/>
</dbReference>